<dbReference type="Gene3D" id="3.40.50.800">
    <property type="entry name" value="Anticodon-binding domain"/>
    <property type="match status" value="1"/>
</dbReference>
<dbReference type="AlphaFoldDB" id="A0A1F7K9L7"/>
<protein>
    <recommendedName>
        <fullName evidence="2">Proline--tRNA ligase</fullName>
        <ecNumber evidence="1">6.1.1.15</ecNumber>
    </recommendedName>
    <alternativeName>
        <fullName evidence="8">Prolyl-tRNA synthetase</fullName>
    </alternativeName>
</protein>
<evidence type="ECO:0000313" key="12">
    <source>
        <dbReference type="Proteomes" id="UP000178450"/>
    </source>
</evidence>
<dbReference type="InterPro" id="IPR002316">
    <property type="entry name" value="Pro-tRNA-ligase_IIa"/>
</dbReference>
<sequence length="415" mass="47450">MRYSQLFTKTKPREPKDELTSNAKLLTRAGFVNKLMAGVYSYLPLGLRVINKIETIVREEMNAIGGQEVFLPALHPSENWKQTKGWDNIDILFKLKSRTNREYALGQSHEEVITPLFKEYATSYKDLPVAIYQIQQKFRDELRAKSGLLRGREFRMKDMYSWHLDQADFNRFYQVAKLAYLKIYQRAGLQAKVTEASGGSFSEKISYEFMVLTPAGEDDILYCDQCDYCINTEIAKDLKEESECPRCQKAKLQKARASEVGNVFDLGQKYTHDFDLKLADKNGLLVYPIMGCYGIGISRLMGVIAEALHDDKGLVWPETIAPFQVHLVGLNLDNSDVKKQAEAIYQKLTQEHIEVLFDDRLEATPGAKFADADLIGLPYRLLVSAKTGDKVEYKKRQLKDVKITSLENFLKECCQ</sequence>
<evidence type="ECO:0000259" key="10">
    <source>
        <dbReference type="PROSITE" id="PS50862"/>
    </source>
</evidence>
<gene>
    <name evidence="11" type="ORF">A2209_02475</name>
</gene>
<dbReference type="GO" id="GO:0006433">
    <property type="term" value="P:prolyl-tRNA aminoacylation"/>
    <property type="evidence" value="ECO:0007669"/>
    <property type="project" value="InterPro"/>
</dbReference>
<evidence type="ECO:0000256" key="4">
    <source>
        <dbReference type="ARBA" id="ARBA00022741"/>
    </source>
</evidence>
<dbReference type="PROSITE" id="PS50862">
    <property type="entry name" value="AA_TRNA_LIGASE_II"/>
    <property type="match status" value="1"/>
</dbReference>
<dbReference type="CDD" id="cd00861">
    <property type="entry name" value="ProRS_anticodon_short"/>
    <property type="match status" value="1"/>
</dbReference>
<evidence type="ECO:0000256" key="5">
    <source>
        <dbReference type="ARBA" id="ARBA00022840"/>
    </source>
</evidence>
<dbReference type="PANTHER" id="PTHR42753:SF2">
    <property type="entry name" value="PROLINE--TRNA LIGASE"/>
    <property type="match status" value="1"/>
</dbReference>
<comment type="caution">
    <text evidence="11">The sequence shown here is derived from an EMBL/GenBank/DDBJ whole genome shotgun (WGS) entry which is preliminary data.</text>
</comment>
<name>A0A1F7K9L7_9BACT</name>
<keyword evidence="5" id="KW-0067">ATP-binding</keyword>
<dbReference type="GO" id="GO:0005524">
    <property type="term" value="F:ATP binding"/>
    <property type="evidence" value="ECO:0007669"/>
    <property type="project" value="UniProtKB-KW"/>
</dbReference>
<evidence type="ECO:0000313" key="11">
    <source>
        <dbReference type="EMBL" id="OGK64540.1"/>
    </source>
</evidence>
<keyword evidence="7" id="KW-0030">Aminoacyl-tRNA synthetase</keyword>
<dbReference type="EC" id="6.1.1.15" evidence="1"/>
<keyword evidence="3" id="KW-0436">Ligase</keyword>
<evidence type="ECO:0000256" key="8">
    <source>
        <dbReference type="ARBA" id="ARBA00029731"/>
    </source>
</evidence>
<evidence type="ECO:0000256" key="6">
    <source>
        <dbReference type="ARBA" id="ARBA00022917"/>
    </source>
</evidence>
<dbReference type="GO" id="GO:0004827">
    <property type="term" value="F:proline-tRNA ligase activity"/>
    <property type="evidence" value="ECO:0007669"/>
    <property type="project" value="UniProtKB-EC"/>
</dbReference>
<dbReference type="PANTHER" id="PTHR42753">
    <property type="entry name" value="MITOCHONDRIAL RIBOSOME PROTEIN L39/PROLYL-TRNA LIGASE FAMILY MEMBER"/>
    <property type="match status" value="1"/>
</dbReference>
<dbReference type="InterPro" id="IPR036621">
    <property type="entry name" value="Anticodon-bd_dom_sf"/>
</dbReference>
<reference evidence="11 12" key="1">
    <citation type="journal article" date="2016" name="Nat. Commun.">
        <title>Thousands of microbial genomes shed light on interconnected biogeochemical processes in an aquifer system.</title>
        <authorList>
            <person name="Anantharaman K."/>
            <person name="Brown C.T."/>
            <person name="Hug L.A."/>
            <person name="Sharon I."/>
            <person name="Castelle C.J."/>
            <person name="Probst A.J."/>
            <person name="Thomas B.C."/>
            <person name="Singh A."/>
            <person name="Wilkins M.J."/>
            <person name="Karaoz U."/>
            <person name="Brodie E.L."/>
            <person name="Williams K.H."/>
            <person name="Hubbard S.S."/>
            <person name="Banfield J.F."/>
        </authorList>
    </citation>
    <scope>NUCLEOTIDE SEQUENCE [LARGE SCALE GENOMIC DNA]</scope>
</reference>
<comment type="catalytic activity">
    <reaction evidence="9">
        <text>tRNA(Pro) + L-proline + ATP = L-prolyl-tRNA(Pro) + AMP + diphosphate</text>
        <dbReference type="Rhea" id="RHEA:14305"/>
        <dbReference type="Rhea" id="RHEA-COMP:9700"/>
        <dbReference type="Rhea" id="RHEA-COMP:9702"/>
        <dbReference type="ChEBI" id="CHEBI:30616"/>
        <dbReference type="ChEBI" id="CHEBI:33019"/>
        <dbReference type="ChEBI" id="CHEBI:60039"/>
        <dbReference type="ChEBI" id="CHEBI:78442"/>
        <dbReference type="ChEBI" id="CHEBI:78532"/>
        <dbReference type="ChEBI" id="CHEBI:456215"/>
        <dbReference type="EC" id="6.1.1.15"/>
    </reaction>
</comment>
<proteinExistence type="predicted"/>
<dbReference type="InterPro" id="IPR004154">
    <property type="entry name" value="Anticodon-bd"/>
</dbReference>
<dbReference type="Gene3D" id="3.30.930.10">
    <property type="entry name" value="Bira Bifunctional Protein, Domain 2"/>
    <property type="match status" value="1"/>
</dbReference>
<dbReference type="InterPro" id="IPR044140">
    <property type="entry name" value="ProRS_anticodon_short"/>
</dbReference>
<dbReference type="GO" id="GO:0005829">
    <property type="term" value="C:cytosol"/>
    <property type="evidence" value="ECO:0007669"/>
    <property type="project" value="TreeGrafter"/>
</dbReference>
<organism evidence="11 12">
    <name type="scientific">Candidatus Roizmanbacteria bacterium RIFOXYA1_FULL_41_12</name>
    <dbReference type="NCBI Taxonomy" id="1802082"/>
    <lineage>
        <taxon>Bacteria</taxon>
        <taxon>Candidatus Roizmaniibacteriota</taxon>
    </lineage>
</organism>
<dbReference type="PRINTS" id="PR01046">
    <property type="entry name" value="TRNASYNTHPRO"/>
</dbReference>
<dbReference type="SUPFAM" id="SSF55681">
    <property type="entry name" value="Class II aaRS and biotin synthetases"/>
    <property type="match status" value="1"/>
</dbReference>
<keyword evidence="6" id="KW-0648">Protein biosynthesis</keyword>
<keyword evidence="4" id="KW-0547">Nucleotide-binding</keyword>
<dbReference type="InterPro" id="IPR050062">
    <property type="entry name" value="Pro-tRNA_synthetase"/>
</dbReference>
<dbReference type="EMBL" id="MGBG01000020">
    <property type="protein sequence ID" value="OGK64540.1"/>
    <property type="molecule type" value="Genomic_DNA"/>
</dbReference>
<dbReference type="InterPro" id="IPR006195">
    <property type="entry name" value="aa-tRNA-synth_II"/>
</dbReference>
<evidence type="ECO:0000256" key="9">
    <source>
        <dbReference type="ARBA" id="ARBA00047671"/>
    </source>
</evidence>
<dbReference type="Proteomes" id="UP000178450">
    <property type="component" value="Unassembled WGS sequence"/>
</dbReference>
<dbReference type="SUPFAM" id="SSF52954">
    <property type="entry name" value="Class II aaRS ABD-related"/>
    <property type="match status" value="1"/>
</dbReference>
<dbReference type="Pfam" id="PF00587">
    <property type="entry name" value="tRNA-synt_2b"/>
    <property type="match status" value="1"/>
</dbReference>
<dbReference type="InterPro" id="IPR045864">
    <property type="entry name" value="aa-tRNA-synth_II/BPL/LPL"/>
</dbReference>
<dbReference type="Pfam" id="PF03129">
    <property type="entry name" value="HGTP_anticodon"/>
    <property type="match status" value="1"/>
</dbReference>
<evidence type="ECO:0000256" key="2">
    <source>
        <dbReference type="ARBA" id="ARBA00019110"/>
    </source>
</evidence>
<dbReference type="InterPro" id="IPR002314">
    <property type="entry name" value="aa-tRNA-synt_IIb"/>
</dbReference>
<accession>A0A1F7K9L7</accession>
<evidence type="ECO:0000256" key="1">
    <source>
        <dbReference type="ARBA" id="ARBA00012831"/>
    </source>
</evidence>
<evidence type="ECO:0000256" key="3">
    <source>
        <dbReference type="ARBA" id="ARBA00022598"/>
    </source>
</evidence>
<feature type="domain" description="Aminoacyl-transfer RNA synthetases class-II family profile" evidence="10">
    <location>
        <begin position="38"/>
        <end position="317"/>
    </location>
</feature>
<evidence type="ECO:0000256" key="7">
    <source>
        <dbReference type="ARBA" id="ARBA00023146"/>
    </source>
</evidence>